<dbReference type="KEGG" id="lbc:LACBIDRAFT_309463"/>
<accession>B0DSD1</accession>
<sequence>MLSDEHPQYTPSTPLTHLQCLLAHFTLCELLTMQIPVHPSSKILYFKPTQPISPPPVLRTSKHRLNTVTKEKVMKFRARVYRRWERPKFGPVNNRVWACRQQNSI</sequence>
<evidence type="ECO:0000313" key="1">
    <source>
        <dbReference type="EMBL" id="EDR02522.1"/>
    </source>
</evidence>
<dbReference type="AlphaFoldDB" id="B0DSD1"/>
<dbReference type="RefSeq" id="XP_001886885.1">
    <property type="nucleotide sequence ID" value="XM_001886850.1"/>
</dbReference>
<dbReference type="InParanoid" id="B0DSD1"/>
<evidence type="ECO:0000313" key="2">
    <source>
        <dbReference type="Proteomes" id="UP000001194"/>
    </source>
</evidence>
<dbReference type="EMBL" id="DS547130">
    <property type="protein sequence ID" value="EDR02522.1"/>
    <property type="molecule type" value="Genomic_DNA"/>
</dbReference>
<organism evidence="2">
    <name type="scientific">Laccaria bicolor (strain S238N-H82 / ATCC MYA-4686)</name>
    <name type="common">Bicoloured deceiver</name>
    <name type="synonym">Laccaria laccata var. bicolor</name>
    <dbReference type="NCBI Taxonomy" id="486041"/>
    <lineage>
        <taxon>Eukaryota</taxon>
        <taxon>Fungi</taxon>
        <taxon>Dikarya</taxon>
        <taxon>Basidiomycota</taxon>
        <taxon>Agaricomycotina</taxon>
        <taxon>Agaricomycetes</taxon>
        <taxon>Agaricomycetidae</taxon>
        <taxon>Agaricales</taxon>
        <taxon>Agaricineae</taxon>
        <taxon>Hydnangiaceae</taxon>
        <taxon>Laccaria</taxon>
    </lineage>
</organism>
<gene>
    <name evidence="1" type="ORF">LACBIDRAFT_309463</name>
</gene>
<dbReference type="HOGENOM" id="CLU_177164_0_0_1"/>
<dbReference type="GeneID" id="6082478"/>
<protein>
    <submittedName>
        <fullName evidence="1">Predicted protein</fullName>
    </submittedName>
</protein>
<dbReference type="Proteomes" id="UP000001194">
    <property type="component" value="Unassembled WGS sequence"/>
</dbReference>
<keyword evidence="2" id="KW-1185">Reference proteome</keyword>
<proteinExistence type="predicted"/>
<dbReference type="OrthoDB" id="10402896at2759"/>
<reference evidence="1 2" key="1">
    <citation type="journal article" date="2008" name="Nature">
        <title>The genome of Laccaria bicolor provides insights into mycorrhizal symbiosis.</title>
        <authorList>
            <person name="Martin F."/>
            <person name="Aerts A."/>
            <person name="Ahren D."/>
            <person name="Brun A."/>
            <person name="Danchin E.G.J."/>
            <person name="Duchaussoy F."/>
            <person name="Gibon J."/>
            <person name="Kohler A."/>
            <person name="Lindquist E."/>
            <person name="Pereda V."/>
            <person name="Salamov A."/>
            <person name="Shapiro H.J."/>
            <person name="Wuyts J."/>
            <person name="Blaudez D."/>
            <person name="Buee M."/>
            <person name="Brokstein P."/>
            <person name="Canbaeck B."/>
            <person name="Cohen D."/>
            <person name="Courty P.E."/>
            <person name="Coutinho P.M."/>
            <person name="Delaruelle C."/>
            <person name="Detter J.C."/>
            <person name="Deveau A."/>
            <person name="DiFazio S."/>
            <person name="Duplessis S."/>
            <person name="Fraissinet-Tachet L."/>
            <person name="Lucic E."/>
            <person name="Frey-Klett P."/>
            <person name="Fourrey C."/>
            <person name="Feussner I."/>
            <person name="Gay G."/>
            <person name="Grimwood J."/>
            <person name="Hoegger P.J."/>
            <person name="Jain P."/>
            <person name="Kilaru S."/>
            <person name="Labbe J."/>
            <person name="Lin Y.C."/>
            <person name="Legue V."/>
            <person name="Le Tacon F."/>
            <person name="Marmeisse R."/>
            <person name="Melayah D."/>
            <person name="Montanini B."/>
            <person name="Muratet M."/>
            <person name="Nehls U."/>
            <person name="Niculita-Hirzel H."/>
            <person name="Oudot-Le Secq M.P."/>
            <person name="Peter M."/>
            <person name="Quesneville H."/>
            <person name="Rajashekar B."/>
            <person name="Reich M."/>
            <person name="Rouhier N."/>
            <person name="Schmutz J."/>
            <person name="Yin T."/>
            <person name="Chalot M."/>
            <person name="Henrissat B."/>
            <person name="Kuees U."/>
            <person name="Lucas S."/>
            <person name="Van de Peer Y."/>
            <person name="Podila G.K."/>
            <person name="Polle A."/>
            <person name="Pukkila P.J."/>
            <person name="Richardson P.M."/>
            <person name="Rouze P."/>
            <person name="Sanders I.R."/>
            <person name="Stajich J.E."/>
            <person name="Tunlid A."/>
            <person name="Tuskan G."/>
            <person name="Grigoriev I.V."/>
        </authorList>
    </citation>
    <scope>NUCLEOTIDE SEQUENCE [LARGE SCALE GENOMIC DNA]</scope>
    <source>
        <strain evidence="2">S238N-H82 / ATCC MYA-4686</strain>
    </source>
</reference>
<name>B0DSD1_LACBS</name>